<feature type="region of interest" description="Disordered" evidence="2">
    <location>
        <begin position="194"/>
        <end position="217"/>
    </location>
</feature>
<feature type="compositionally biased region" description="Polar residues" evidence="2">
    <location>
        <begin position="194"/>
        <end position="211"/>
    </location>
</feature>
<dbReference type="AlphaFoldDB" id="A0A1V9XC65"/>
<dbReference type="PANTHER" id="PTHR34479:SF1">
    <property type="entry name" value="COILED-COIL DOMAIN-CONTAINING PROTEIN 30"/>
    <property type="match status" value="1"/>
</dbReference>
<organism evidence="4 5">
    <name type="scientific">Tropilaelaps mercedesae</name>
    <dbReference type="NCBI Taxonomy" id="418985"/>
    <lineage>
        <taxon>Eukaryota</taxon>
        <taxon>Metazoa</taxon>
        <taxon>Ecdysozoa</taxon>
        <taxon>Arthropoda</taxon>
        <taxon>Chelicerata</taxon>
        <taxon>Arachnida</taxon>
        <taxon>Acari</taxon>
        <taxon>Parasitiformes</taxon>
        <taxon>Mesostigmata</taxon>
        <taxon>Gamasina</taxon>
        <taxon>Dermanyssoidea</taxon>
        <taxon>Laelapidae</taxon>
        <taxon>Tropilaelaps</taxon>
    </lineage>
</organism>
<feature type="compositionally biased region" description="Basic and acidic residues" evidence="2">
    <location>
        <begin position="617"/>
        <end position="633"/>
    </location>
</feature>
<name>A0A1V9XC65_9ACAR</name>
<keyword evidence="1" id="KW-0175">Coiled coil</keyword>
<keyword evidence="5" id="KW-1185">Reference proteome</keyword>
<sequence>MMCALWFLRFLALDSASFGNADNQAQFSHFLRTYILLRYAVYQNYGGDDEQEELRVRFEAEGLRSDELTDAKKLVTVWRWLVDSETNVSSLRNQLDKLHKQQSAEMKAYLSSYEVWEWTYKKQNKIIIFICYILEVESYIEHIQSLFEEKVSRVQFDNRALRLELEQRGPSNEGQVAHIRRLLRQHCGVEGNSTTVGSSCHNGSTATTDSGTGRGTGQVVYHHDNNPNSVLSNTTLNDQMTLVEQIAFILAERDRLKEQLERQRERELRLEENRKLYNNLPQSMKLSANTSTVDGNVSEHDSDRSSASDSSESSSEGDYARIRSPPQTPPRTSRHSRIDNARRTQQGAQVGEDAVKRNIRDPGNIKPMIADKQWIKNLLQEGADSPTGDQGPGDGACDSTDTDETNANNRLQSRIESLADRLVAMEKTNRQLELDNETLGFKLSEALVQCDELEQRLRASKEQHHQQQQQAKDKTSALVSMAAGLNECGAGSRSQPESPVKQSFMQTLDNRWLSAQDAGLMEHCKKLHKEVVSLQDQLYQTSQKLEALTVRYQDKKIKHQERMHTLREQHQLEVARLGERIDGLLVEVRALRDEKKNLLKSLLEREGGLVTRAPDAPPKDAKDIKDTAERPEGHSAQPIRL</sequence>
<evidence type="ECO:0000256" key="3">
    <source>
        <dbReference type="SAM" id="SignalP"/>
    </source>
</evidence>
<feature type="region of interest" description="Disordered" evidence="2">
    <location>
        <begin position="281"/>
        <end position="367"/>
    </location>
</feature>
<dbReference type="InParanoid" id="A0A1V9XC65"/>
<feature type="compositionally biased region" description="Polar residues" evidence="2">
    <location>
        <begin position="281"/>
        <end position="295"/>
    </location>
</feature>
<feature type="compositionally biased region" description="Basic and acidic residues" evidence="2">
    <location>
        <begin position="297"/>
        <end position="306"/>
    </location>
</feature>
<dbReference type="STRING" id="418985.A0A1V9XC65"/>
<feature type="region of interest" description="Disordered" evidence="2">
    <location>
        <begin position="381"/>
        <end position="413"/>
    </location>
</feature>
<dbReference type="Proteomes" id="UP000192247">
    <property type="component" value="Unassembled WGS sequence"/>
</dbReference>
<dbReference type="InterPro" id="IPR052825">
    <property type="entry name" value="CCD-Prefoldin_beta-like"/>
</dbReference>
<feature type="signal peptide" evidence="3">
    <location>
        <begin position="1"/>
        <end position="21"/>
    </location>
</feature>
<comment type="caution">
    <text evidence="4">The sequence shown here is derived from an EMBL/GenBank/DDBJ whole genome shotgun (WGS) entry which is preliminary data.</text>
</comment>
<dbReference type="PANTHER" id="PTHR34479">
    <property type="entry name" value="COILED-COIL DOMAIN-CONTAINING PROTEIN 30"/>
    <property type="match status" value="1"/>
</dbReference>
<feature type="coiled-coil region" evidence="1">
    <location>
        <begin position="574"/>
        <end position="605"/>
    </location>
</feature>
<evidence type="ECO:0000313" key="4">
    <source>
        <dbReference type="EMBL" id="OQR71140.1"/>
    </source>
</evidence>
<protein>
    <submittedName>
        <fullName evidence="4">Uncharacterized protein</fullName>
    </submittedName>
</protein>
<keyword evidence="3" id="KW-0732">Signal</keyword>
<reference evidence="4 5" key="1">
    <citation type="journal article" date="2017" name="Gigascience">
        <title>Draft genome of the honey bee ectoparasitic mite, Tropilaelaps mercedesae, is shaped by the parasitic life history.</title>
        <authorList>
            <person name="Dong X."/>
            <person name="Armstrong S.D."/>
            <person name="Xia D."/>
            <person name="Makepeace B.L."/>
            <person name="Darby A.C."/>
            <person name="Kadowaki T."/>
        </authorList>
    </citation>
    <scope>NUCLEOTIDE SEQUENCE [LARGE SCALE GENOMIC DNA]</scope>
    <source>
        <strain evidence="4">Wuxi-XJTLU</strain>
    </source>
</reference>
<evidence type="ECO:0000313" key="5">
    <source>
        <dbReference type="Proteomes" id="UP000192247"/>
    </source>
</evidence>
<feature type="coiled-coil region" evidence="1">
    <location>
        <begin position="246"/>
        <end position="280"/>
    </location>
</feature>
<feature type="chain" id="PRO_5012393297" evidence="3">
    <location>
        <begin position="22"/>
        <end position="641"/>
    </location>
</feature>
<evidence type="ECO:0000256" key="1">
    <source>
        <dbReference type="SAM" id="Coils"/>
    </source>
</evidence>
<evidence type="ECO:0000256" key="2">
    <source>
        <dbReference type="SAM" id="MobiDB-lite"/>
    </source>
</evidence>
<feature type="compositionally biased region" description="Low complexity" evidence="2">
    <location>
        <begin position="307"/>
        <end position="316"/>
    </location>
</feature>
<dbReference type="OrthoDB" id="10007527at2759"/>
<feature type="region of interest" description="Disordered" evidence="2">
    <location>
        <begin position="606"/>
        <end position="641"/>
    </location>
</feature>
<accession>A0A1V9XC65</accession>
<dbReference type="EMBL" id="MNPL01015303">
    <property type="protein sequence ID" value="OQR71140.1"/>
    <property type="molecule type" value="Genomic_DNA"/>
</dbReference>
<proteinExistence type="predicted"/>
<gene>
    <name evidence="4" type="ORF">BIW11_11182</name>
</gene>